<evidence type="ECO:0000313" key="4">
    <source>
        <dbReference type="Proteomes" id="UP001265083"/>
    </source>
</evidence>
<evidence type="ECO:0000256" key="1">
    <source>
        <dbReference type="SAM" id="MobiDB-lite"/>
    </source>
</evidence>
<keyword evidence="2" id="KW-0732">Signal</keyword>
<evidence type="ECO:0000256" key="2">
    <source>
        <dbReference type="SAM" id="SignalP"/>
    </source>
</evidence>
<organism evidence="3 4">
    <name type="scientific">Gordonia westfalica</name>
    <dbReference type="NCBI Taxonomy" id="158898"/>
    <lineage>
        <taxon>Bacteria</taxon>
        <taxon>Bacillati</taxon>
        <taxon>Actinomycetota</taxon>
        <taxon>Actinomycetes</taxon>
        <taxon>Mycobacteriales</taxon>
        <taxon>Gordoniaceae</taxon>
        <taxon>Gordonia</taxon>
    </lineage>
</organism>
<dbReference type="PROSITE" id="PS51257">
    <property type="entry name" value="PROKAR_LIPOPROTEIN"/>
    <property type="match status" value="1"/>
</dbReference>
<evidence type="ECO:0000313" key="3">
    <source>
        <dbReference type="EMBL" id="MDS1114540.1"/>
    </source>
</evidence>
<gene>
    <name evidence="3" type="ORF">RD149_12260</name>
</gene>
<protein>
    <recommendedName>
        <fullName evidence="5">DUF732 domain-containing protein</fullName>
    </recommendedName>
</protein>
<accession>A0ABU2GUG5</accession>
<name>A0ABU2GUG5_9ACTN</name>
<feature type="region of interest" description="Disordered" evidence="1">
    <location>
        <begin position="31"/>
        <end position="85"/>
    </location>
</feature>
<feature type="chain" id="PRO_5045999959" description="DUF732 domain-containing protein" evidence="2">
    <location>
        <begin position="24"/>
        <end position="138"/>
    </location>
</feature>
<proteinExistence type="predicted"/>
<evidence type="ECO:0008006" key="5">
    <source>
        <dbReference type="Google" id="ProtNLM"/>
    </source>
</evidence>
<feature type="compositionally biased region" description="Low complexity" evidence="1">
    <location>
        <begin position="31"/>
        <end position="47"/>
    </location>
</feature>
<dbReference type="Proteomes" id="UP001265083">
    <property type="component" value="Unassembled WGS sequence"/>
</dbReference>
<sequence length="138" mass="14650">MTRLHIRTLAATLLVTAAAVGFSACTTDGTPLASPSDLSAPPTSTASNDDDYDYRSPTSTTVPRTTSTEPPISDVPPPPDSTSITCREFLTMDKSHQIAVLKGVGATRNFEVVATLFSITCRATPDATIYDLIHNPPR</sequence>
<keyword evidence="4" id="KW-1185">Reference proteome</keyword>
<comment type="caution">
    <text evidence="3">The sequence shown here is derived from an EMBL/GenBank/DDBJ whole genome shotgun (WGS) entry which is preliminary data.</text>
</comment>
<reference evidence="3 4" key="1">
    <citation type="submission" date="2023-08" db="EMBL/GenBank/DDBJ databases">
        <title>Bioegradation of LLDPE and BLDPE plastic by marine bacteria from coast plastic debris.</title>
        <authorList>
            <person name="Rong Z."/>
        </authorList>
    </citation>
    <scope>NUCLEOTIDE SEQUENCE [LARGE SCALE GENOMIC DNA]</scope>
    <source>
        <strain evidence="3 4">Z-2</strain>
    </source>
</reference>
<feature type="compositionally biased region" description="Low complexity" evidence="1">
    <location>
        <begin position="56"/>
        <end position="72"/>
    </location>
</feature>
<dbReference type="EMBL" id="JAVLUS010000009">
    <property type="protein sequence ID" value="MDS1114540.1"/>
    <property type="molecule type" value="Genomic_DNA"/>
</dbReference>
<feature type="signal peptide" evidence="2">
    <location>
        <begin position="1"/>
        <end position="23"/>
    </location>
</feature>
<dbReference type="RefSeq" id="WP_074851303.1">
    <property type="nucleotide sequence ID" value="NZ_FNLM01000034.1"/>
</dbReference>